<protein>
    <submittedName>
        <fullName evidence="3">Methyltransferase domain-containing protein</fullName>
    </submittedName>
</protein>
<dbReference type="GO" id="GO:0008168">
    <property type="term" value="F:methyltransferase activity"/>
    <property type="evidence" value="ECO:0007669"/>
    <property type="project" value="UniProtKB-KW"/>
</dbReference>
<dbReference type="GO" id="GO:0032259">
    <property type="term" value="P:methylation"/>
    <property type="evidence" value="ECO:0007669"/>
    <property type="project" value="UniProtKB-KW"/>
</dbReference>
<dbReference type="Pfam" id="PF13489">
    <property type="entry name" value="Methyltransf_23"/>
    <property type="match status" value="1"/>
</dbReference>
<evidence type="ECO:0000313" key="3">
    <source>
        <dbReference type="EMBL" id="QQG35825.1"/>
    </source>
</evidence>
<accession>A0A7T5R1I6</accession>
<keyword evidence="2 3" id="KW-0808">Transferase</keyword>
<dbReference type="Gene3D" id="3.40.50.150">
    <property type="entry name" value="Vaccinia Virus protein VP39"/>
    <property type="match status" value="1"/>
</dbReference>
<keyword evidence="1 3" id="KW-0489">Methyltransferase</keyword>
<name>A0A7T5R1I6_9BACT</name>
<dbReference type="PANTHER" id="PTHR13090:SF1">
    <property type="entry name" value="ARGININE-HYDROXYLASE NDUFAF5, MITOCHONDRIAL"/>
    <property type="match status" value="1"/>
</dbReference>
<dbReference type="Proteomes" id="UP000595362">
    <property type="component" value="Chromosome"/>
</dbReference>
<dbReference type="PANTHER" id="PTHR13090">
    <property type="entry name" value="ARGININE-HYDROXYLASE NDUFAF5, MITOCHONDRIAL"/>
    <property type="match status" value="1"/>
</dbReference>
<gene>
    <name evidence="3" type="ORF">HYS17_10005</name>
</gene>
<organism evidence="3 4">
    <name type="scientific">Micavibrio aeruginosavorus</name>
    <dbReference type="NCBI Taxonomy" id="349221"/>
    <lineage>
        <taxon>Bacteria</taxon>
        <taxon>Pseudomonadati</taxon>
        <taxon>Bdellovibrionota</taxon>
        <taxon>Bdellovibrionia</taxon>
        <taxon>Bdellovibrionales</taxon>
        <taxon>Pseudobdellovibrionaceae</taxon>
        <taxon>Micavibrio</taxon>
    </lineage>
</organism>
<reference evidence="3 4" key="1">
    <citation type="submission" date="2020-07" db="EMBL/GenBank/DDBJ databases">
        <title>Huge and variable diversity of episymbiotic CPR bacteria and DPANN archaea in groundwater ecosystems.</title>
        <authorList>
            <person name="He C.Y."/>
            <person name="Keren R."/>
            <person name="Whittaker M."/>
            <person name="Farag I.F."/>
            <person name="Doudna J."/>
            <person name="Cate J.H.D."/>
            <person name="Banfield J.F."/>
        </authorList>
    </citation>
    <scope>NUCLEOTIDE SEQUENCE [LARGE SCALE GENOMIC DNA]</scope>
    <source>
        <strain evidence="3">NC_groundwater_70_Ag_B-0.1um_54_66</strain>
    </source>
</reference>
<dbReference type="CDD" id="cd02440">
    <property type="entry name" value="AdoMet_MTases"/>
    <property type="match status" value="1"/>
</dbReference>
<evidence type="ECO:0000313" key="4">
    <source>
        <dbReference type="Proteomes" id="UP000595362"/>
    </source>
</evidence>
<sequence>MASHPLIFDRGRIRRQQQRTRNRIQDHNFLINWNLEAIIDRLGDIKRSFPRILLIGSRHDPILKKKLAQATRSELMIITDACHDDHISVRMDEEFICFAPSTFDLIVSPFSLHCVNDVPGTLIQMRRILKPDGLLLAAFPGGDSLIELRQSFMKAEISLRGGAQMRVHPFIDKQQAATLMQRAGYALPVVDAERLTVTYDNAFRLMQDLRGMGETRALHMGESGMTGKALMMTMARTYQNDFSENGGRVKATFEMVFLSGWAPHESQQQPLRPGSAQSRLAAALGTTEYGTGDIPRS</sequence>
<dbReference type="InterPro" id="IPR050602">
    <property type="entry name" value="Malonyl-ACP_OMT"/>
</dbReference>
<dbReference type="SUPFAM" id="SSF53335">
    <property type="entry name" value="S-adenosyl-L-methionine-dependent methyltransferases"/>
    <property type="match status" value="1"/>
</dbReference>
<dbReference type="EMBL" id="CP066681">
    <property type="protein sequence ID" value="QQG35825.1"/>
    <property type="molecule type" value="Genomic_DNA"/>
</dbReference>
<dbReference type="AlphaFoldDB" id="A0A7T5R1I6"/>
<evidence type="ECO:0000256" key="2">
    <source>
        <dbReference type="ARBA" id="ARBA00022679"/>
    </source>
</evidence>
<proteinExistence type="predicted"/>
<evidence type="ECO:0000256" key="1">
    <source>
        <dbReference type="ARBA" id="ARBA00022603"/>
    </source>
</evidence>
<dbReference type="InterPro" id="IPR029063">
    <property type="entry name" value="SAM-dependent_MTases_sf"/>
</dbReference>